<organism evidence="2 3">
    <name type="scientific">Byssochlamys spectabilis (strain No. 5 / NBRC 109023)</name>
    <name type="common">Paecilomyces variotii</name>
    <dbReference type="NCBI Taxonomy" id="1356009"/>
    <lineage>
        <taxon>Eukaryota</taxon>
        <taxon>Fungi</taxon>
        <taxon>Dikarya</taxon>
        <taxon>Ascomycota</taxon>
        <taxon>Pezizomycotina</taxon>
        <taxon>Eurotiomycetes</taxon>
        <taxon>Eurotiomycetidae</taxon>
        <taxon>Eurotiales</taxon>
        <taxon>Thermoascaceae</taxon>
        <taxon>Paecilomyces</taxon>
    </lineage>
</organism>
<evidence type="ECO:0008006" key="4">
    <source>
        <dbReference type="Google" id="ProtNLM"/>
    </source>
</evidence>
<dbReference type="eggNOG" id="ENOG502SJUQ">
    <property type="taxonomic scope" value="Eukaryota"/>
</dbReference>
<comment type="caution">
    <text evidence="2">The sequence shown here is derived from an EMBL/GenBank/DDBJ whole genome shotgun (WGS) entry which is preliminary data.</text>
</comment>
<dbReference type="InParanoid" id="V5FA20"/>
<dbReference type="OrthoDB" id="4588818at2759"/>
<proteinExistence type="predicted"/>
<feature type="region of interest" description="Disordered" evidence="1">
    <location>
        <begin position="435"/>
        <end position="457"/>
    </location>
</feature>
<reference evidence="3" key="1">
    <citation type="journal article" date="2014" name="Genome Announc.">
        <title>Draft genome sequence of the formaldehyde-resistant fungus Byssochlamys spectabilis No. 5 (anamorph Paecilomyces variotii No. 5) (NBRC109023).</title>
        <authorList>
            <person name="Oka T."/>
            <person name="Ekino K."/>
            <person name="Fukuda K."/>
            <person name="Nomura Y."/>
        </authorList>
    </citation>
    <scope>NUCLEOTIDE SEQUENCE [LARGE SCALE GENOMIC DNA]</scope>
    <source>
        <strain evidence="3">No. 5 / NBRC 109023</strain>
    </source>
</reference>
<evidence type="ECO:0000313" key="2">
    <source>
        <dbReference type="EMBL" id="GAD93144.1"/>
    </source>
</evidence>
<dbReference type="AlphaFoldDB" id="V5FA20"/>
<keyword evidence="3" id="KW-1185">Reference proteome</keyword>
<evidence type="ECO:0000256" key="1">
    <source>
        <dbReference type="SAM" id="MobiDB-lite"/>
    </source>
</evidence>
<dbReference type="HOGENOM" id="CLU_319332_0_0_1"/>
<gene>
    <name evidence="2" type="ORF">PVAR5_1749</name>
</gene>
<dbReference type="Proteomes" id="UP000018001">
    <property type="component" value="Unassembled WGS sequence"/>
</dbReference>
<protein>
    <recommendedName>
        <fullName evidence="4">JmjC domain-containing protein</fullName>
    </recommendedName>
</protein>
<dbReference type="EMBL" id="BAUL01000046">
    <property type="protein sequence ID" value="GAD93144.1"/>
    <property type="molecule type" value="Genomic_DNA"/>
</dbReference>
<name>V5FA20_BYSSN</name>
<feature type="compositionally biased region" description="Basic and acidic residues" evidence="1">
    <location>
        <begin position="437"/>
        <end position="446"/>
    </location>
</feature>
<sequence length="910" mass="100710">MDSFDDETRALISLIHRAWKSQASLSEYALLRDRIIAHRDRLDVQITTLSTVVRLAVRRSPADEEQGDLNWQEFFALAATLPAEKDGDGDPGDDAVLPKASRKRPQNWNDTCRSRNLAIIVALWSPEVVQYYKWDRVGQGQMRVIRTCAVHFPDFEAAFVPRLNQVLLARHCMAILHCRERTLNEAKLQPLKDFEIEAIRSATVDLDMQDMWLTNRDGAIPLDSKGTLLKDIRPQHYRLYLLQKDRYGTLEPRENPESCPANADIANPPVATMERLIPEEDLFDLGESSPSQRMVPNCPSSIPRATVAGPTSPLPASSFSPDDSILADLAQLGCATFPDQSSVPQVFPNSFAGADPLLCPDPGRSPFDIGASWTPPRTAWDLGCSPVPSAAAQGGWTDSDCFWAHARTQSAGLLCSPELAISRLQLEEMGAAVNTRAAEKAPKETLSRGFSRARKRPRLSSALEESMLADGNGDGRRHIMDTHIDGSAPARHHTTRGLVEPLQIPATAISPLPRHQPLNLRLSSGPQLESTDRLTIEERLCNKHLPSLTDYMDSLGGLNARGQRCIQARWLTAETQWAKIWSASETLGGGRASCEDEADVIYCTAADIVAHAKAGKAFCKPTVIKESFTDRGMHTVGQILTLLQDCGTSPSGNKEPVLSSTREDRCRAPITPQWSPLSETDSGLSTASHLRNLTKSHRPIVTMLPRFRLLETLIEGHQWDNAQERMEPSPFELRACTGFNTVSRSGGFSGAHAHALYGTWSRNLDGTSYLMIVPEAEMSSEDWETFASQGDEWLSRGRERLVVLEADDVLLIPPGLRIVHAVHYPSDCLIEGGMLWDSLSVLETLHLTVWAYGNHRFTAHEPLPTDLPLIIHRLQQLVSAQPEKFQGTRSSASFLAMFESAVEELQNLLN</sequence>
<accession>V5FA20</accession>
<evidence type="ECO:0000313" key="3">
    <source>
        <dbReference type="Proteomes" id="UP000018001"/>
    </source>
</evidence>
<feature type="region of interest" description="Disordered" evidence="1">
    <location>
        <begin position="83"/>
        <end position="108"/>
    </location>
</feature>